<evidence type="ECO:0008006" key="4">
    <source>
        <dbReference type="Google" id="ProtNLM"/>
    </source>
</evidence>
<name>A0A0G4KKJ0_VERLO</name>
<keyword evidence="3" id="KW-1185">Reference proteome</keyword>
<dbReference type="EMBL" id="CVQH01001780">
    <property type="protein sequence ID" value="CRK05482.1"/>
    <property type="molecule type" value="Genomic_DNA"/>
</dbReference>
<feature type="signal peptide" evidence="1">
    <location>
        <begin position="1"/>
        <end position="18"/>
    </location>
</feature>
<evidence type="ECO:0000256" key="1">
    <source>
        <dbReference type="SAM" id="SignalP"/>
    </source>
</evidence>
<sequence length="160" mass="17497">MLTVTVLSLLMLDLPTWATGRCICTAYLPLSQAQATCETTAPSELAKSLERSLSLTNILTESSLSHSRSSKCYRFPNFPRFTHSFILGHRRHSSSPHCSKKSMTTTIAAPISGLSIPTSLNWSAGTTSRYGDQTLFPDVAHGGYVEALYPLLKAEGSMRR</sequence>
<evidence type="ECO:0000313" key="2">
    <source>
        <dbReference type="EMBL" id="CRK05482.1"/>
    </source>
</evidence>
<reference evidence="2 3" key="1">
    <citation type="submission" date="2015-05" db="EMBL/GenBank/DDBJ databases">
        <authorList>
            <person name="Wang D.B."/>
            <person name="Wang M."/>
        </authorList>
    </citation>
    <scope>NUCLEOTIDE SEQUENCE [LARGE SCALE GENOMIC DNA]</scope>
    <source>
        <strain evidence="2">VL1</strain>
    </source>
</reference>
<dbReference type="Proteomes" id="UP000044602">
    <property type="component" value="Unassembled WGS sequence"/>
</dbReference>
<keyword evidence="1" id="KW-0732">Signal</keyword>
<gene>
    <name evidence="2" type="ORF">BN1708_009684</name>
</gene>
<proteinExistence type="predicted"/>
<accession>A0A0G4KKJ0</accession>
<organism evidence="2 3">
    <name type="scientific">Verticillium longisporum</name>
    <name type="common">Verticillium dahliae var. longisporum</name>
    <dbReference type="NCBI Taxonomy" id="100787"/>
    <lineage>
        <taxon>Eukaryota</taxon>
        <taxon>Fungi</taxon>
        <taxon>Dikarya</taxon>
        <taxon>Ascomycota</taxon>
        <taxon>Pezizomycotina</taxon>
        <taxon>Sordariomycetes</taxon>
        <taxon>Hypocreomycetidae</taxon>
        <taxon>Glomerellales</taxon>
        <taxon>Plectosphaerellaceae</taxon>
        <taxon>Verticillium</taxon>
    </lineage>
</organism>
<dbReference type="AlphaFoldDB" id="A0A0G4KKJ0"/>
<evidence type="ECO:0000313" key="3">
    <source>
        <dbReference type="Proteomes" id="UP000044602"/>
    </source>
</evidence>
<protein>
    <recommendedName>
        <fullName evidence="4">Secreted protein</fullName>
    </recommendedName>
</protein>
<feature type="chain" id="PRO_5002565857" description="Secreted protein" evidence="1">
    <location>
        <begin position="19"/>
        <end position="160"/>
    </location>
</feature>